<keyword evidence="7" id="KW-0206">Cytoskeleton</keyword>
<dbReference type="GO" id="GO:0008017">
    <property type="term" value="F:microtubule binding"/>
    <property type="evidence" value="ECO:0007669"/>
    <property type="project" value="InterPro"/>
</dbReference>
<evidence type="ECO:0000256" key="7">
    <source>
        <dbReference type="ARBA" id="ARBA00023212"/>
    </source>
</evidence>
<accession>A0A8C9K6Y9</accession>
<keyword evidence="8" id="KW-0131">Cell cycle</keyword>
<sequence>MLTLPLVFLCSWGMAVNVYSTSVTSENLSRHDMLAWVNDSLHLNYTKIEQLCSGAAYCQFMDMLFPGCVHLRKVKFQAKLEHEYIHNFKVLQAAFKKMGVDKVGACAPGGPEELCDPGEEGAPPAGAAGAAGVIPALTPLSTPLLSGGNVPPAQGMVEKPPHLISYPADIPSPSFSLDPVCLSSWGSVRRSY</sequence>
<dbReference type="AlphaFoldDB" id="A0A8C9K6Y9"/>
<dbReference type="GO" id="GO:0051301">
    <property type="term" value="P:cell division"/>
    <property type="evidence" value="ECO:0007669"/>
    <property type="project" value="UniProtKB-KW"/>
</dbReference>
<evidence type="ECO:0000256" key="1">
    <source>
        <dbReference type="ARBA" id="ARBA00004245"/>
    </source>
</evidence>
<keyword evidence="5" id="KW-0493">Microtubule</keyword>
<feature type="domain" description="Calponin-homology (CH)" evidence="10">
    <location>
        <begin position="27"/>
        <end position="148"/>
    </location>
</feature>
<evidence type="ECO:0000256" key="4">
    <source>
        <dbReference type="ARBA" id="ARBA00022618"/>
    </source>
</evidence>
<dbReference type="Pfam" id="PF00307">
    <property type="entry name" value="CH"/>
    <property type="match status" value="1"/>
</dbReference>
<proteinExistence type="inferred from homology"/>
<reference evidence="11" key="2">
    <citation type="submission" date="2025-09" db="UniProtKB">
        <authorList>
            <consortium name="Ensembl"/>
        </authorList>
    </citation>
    <scope>IDENTIFICATION</scope>
</reference>
<dbReference type="Proteomes" id="UP000675900">
    <property type="component" value="Unassembled WGS sequence"/>
</dbReference>
<comment type="similarity">
    <text evidence="2">Belongs to the MAPRE family.</text>
</comment>
<protein>
    <recommendedName>
        <fullName evidence="10">Calponin-homology (CH) domain-containing protein</fullName>
    </recommendedName>
</protein>
<evidence type="ECO:0000259" key="10">
    <source>
        <dbReference type="PROSITE" id="PS50021"/>
    </source>
</evidence>
<name>A0A8C9K6Y9_PANTA</name>
<organism evidence="11 12">
    <name type="scientific">Panthera tigris altaica</name>
    <name type="common">Siberian tiger</name>
    <dbReference type="NCBI Taxonomy" id="74533"/>
    <lineage>
        <taxon>Eukaryota</taxon>
        <taxon>Metazoa</taxon>
        <taxon>Chordata</taxon>
        <taxon>Craniata</taxon>
        <taxon>Vertebrata</taxon>
        <taxon>Euteleostomi</taxon>
        <taxon>Mammalia</taxon>
        <taxon>Eutheria</taxon>
        <taxon>Laurasiatheria</taxon>
        <taxon>Carnivora</taxon>
        <taxon>Feliformia</taxon>
        <taxon>Felidae</taxon>
        <taxon>Pantherinae</taxon>
        <taxon>Panthera</taxon>
    </lineage>
</organism>
<dbReference type="FunFam" id="1.10.418.10:FF:000007">
    <property type="entry name" value="Microtubule-associated protein, RP/EB family, member 2"/>
    <property type="match status" value="1"/>
</dbReference>
<keyword evidence="4" id="KW-0132">Cell division</keyword>
<dbReference type="InterPro" id="IPR001715">
    <property type="entry name" value="CH_dom"/>
</dbReference>
<evidence type="ECO:0000256" key="5">
    <source>
        <dbReference type="ARBA" id="ARBA00022701"/>
    </source>
</evidence>
<evidence type="ECO:0000256" key="2">
    <source>
        <dbReference type="ARBA" id="ARBA00010729"/>
    </source>
</evidence>
<dbReference type="Gene3D" id="1.10.418.10">
    <property type="entry name" value="Calponin-like domain"/>
    <property type="match status" value="1"/>
</dbReference>
<keyword evidence="3" id="KW-0963">Cytoplasm</keyword>
<evidence type="ECO:0000256" key="9">
    <source>
        <dbReference type="SAM" id="SignalP"/>
    </source>
</evidence>
<dbReference type="SUPFAM" id="SSF47576">
    <property type="entry name" value="Calponin-homology domain, CH-domain"/>
    <property type="match status" value="1"/>
</dbReference>
<dbReference type="InterPro" id="IPR036872">
    <property type="entry name" value="CH_dom_sf"/>
</dbReference>
<dbReference type="InterPro" id="IPR027328">
    <property type="entry name" value="MAPRE"/>
</dbReference>
<dbReference type="GO" id="GO:0005874">
    <property type="term" value="C:microtubule"/>
    <property type="evidence" value="ECO:0007669"/>
    <property type="project" value="UniProtKB-KW"/>
</dbReference>
<feature type="signal peptide" evidence="9">
    <location>
        <begin position="1"/>
        <end position="20"/>
    </location>
</feature>
<reference evidence="11" key="1">
    <citation type="submission" date="2025-08" db="UniProtKB">
        <authorList>
            <consortium name="Ensembl"/>
        </authorList>
    </citation>
    <scope>IDENTIFICATION</scope>
</reference>
<keyword evidence="9" id="KW-0732">Signal</keyword>
<feature type="chain" id="PRO_5034051526" description="Calponin-homology (CH) domain-containing protein" evidence="9">
    <location>
        <begin position="21"/>
        <end position="192"/>
    </location>
</feature>
<keyword evidence="12" id="KW-1185">Reference proteome</keyword>
<dbReference type="PROSITE" id="PS50021">
    <property type="entry name" value="CH"/>
    <property type="match status" value="1"/>
</dbReference>
<evidence type="ECO:0000256" key="8">
    <source>
        <dbReference type="ARBA" id="ARBA00023306"/>
    </source>
</evidence>
<evidence type="ECO:0000313" key="11">
    <source>
        <dbReference type="Ensembl" id="ENSPTIP00000017774.1"/>
    </source>
</evidence>
<dbReference type="PANTHER" id="PTHR10623">
    <property type="entry name" value="MICROTUBULE-ASSOCIATED PROTEIN RP/EB FAMILY MEMBER"/>
    <property type="match status" value="1"/>
</dbReference>
<evidence type="ECO:0000256" key="6">
    <source>
        <dbReference type="ARBA" id="ARBA00022776"/>
    </source>
</evidence>
<evidence type="ECO:0000313" key="12">
    <source>
        <dbReference type="Proteomes" id="UP000675900"/>
    </source>
</evidence>
<keyword evidence="6" id="KW-0498">Mitosis</keyword>
<dbReference type="GeneTree" id="ENSGT00490000043329"/>
<dbReference type="Ensembl" id="ENSPTIT00000022007.1">
    <property type="protein sequence ID" value="ENSPTIP00000017774.1"/>
    <property type="gene ID" value="ENSPTIG00000016113.1"/>
</dbReference>
<comment type="subcellular location">
    <subcellularLocation>
        <location evidence="1">Cytoplasm</location>
        <location evidence="1">Cytoskeleton</location>
    </subcellularLocation>
</comment>
<evidence type="ECO:0000256" key="3">
    <source>
        <dbReference type="ARBA" id="ARBA00022490"/>
    </source>
</evidence>